<evidence type="ECO:0000259" key="1">
    <source>
        <dbReference type="Pfam" id="PF08281"/>
    </source>
</evidence>
<organism evidence="2 3">
    <name type="scientific">Oligella urethralis</name>
    <dbReference type="NCBI Taxonomy" id="90245"/>
    <lineage>
        <taxon>Bacteria</taxon>
        <taxon>Pseudomonadati</taxon>
        <taxon>Pseudomonadota</taxon>
        <taxon>Betaproteobacteria</taxon>
        <taxon>Burkholderiales</taxon>
        <taxon>Alcaligenaceae</taxon>
        <taxon>Oligella</taxon>
    </lineage>
</organism>
<dbReference type="EMBL" id="UATH01000001">
    <property type="protein sequence ID" value="SPY08160.1"/>
    <property type="molecule type" value="Genomic_DNA"/>
</dbReference>
<dbReference type="Proteomes" id="UP000250242">
    <property type="component" value="Unassembled WGS sequence"/>
</dbReference>
<evidence type="ECO:0000313" key="3">
    <source>
        <dbReference type="Proteomes" id="UP000250242"/>
    </source>
</evidence>
<dbReference type="Pfam" id="PF08281">
    <property type="entry name" value="Sigma70_r4_2"/>
    <property type="match status" value="1"/>
</dbReference>
<dbReference type="GO" id="GO:0016987">
    <property type="term" value="F:sigma factor activity"/>
    <property type="evidence" value="ECO:0007669"/>
    <property type="project" value="InterPro"/>
</dbReference>
<gene>
    <name evidence="2" type="ORF">NCTC11009_01381</name>
</gene>
<reference evidence="2 3" key="1">
    <citation type="submission" date="2018-06" db="EMBL/GenBank/DDBJ databases">
        <authorList>
            <consortium name="Pathogen Informatics"/>
            <person name="Doyle S."/>
        </authorList>
    </citation>
    <scope>NUCLEOTIDE SEQUENCE [LARGE SCALE GENOMIC DNA]</scope>
    <source>
        <strain evidence="2 3">NCTC11009</strain>
    </source>
</reference>
<dbReference type="InterPro" id="IPR013324">
    <property type="entry name" value="RNA_pol_sigma_r3/r4-like"/>
</dbReference>
<sequence>MSYINARLEQWAEYVTKQNLVAIGSRRLRCGGMKLYRQEVEAERLTWVKRTHRAVLSLEPELRDVVQLRYLFAWKLQAICEYYGVVESTVSRRLEKARYLIADYFEEERAEV</sequence>
<dbReference type="Gene3D" id="1.10.10.10">
    <property type="entry name" value="Winged helix-like DNA-binding domain superfamily/Winged helix DNA-binding domain"/>
    <property type="match status" value="1"/>
</dbReference>
<dbReference type="GO" id="GO:0006352">
    <property type="term" value="P:DNA-templated transcription initiation"/>
    <property type="evidence" value="ECO:0007669"/>
    <property type="project" value="InterPro"/>
</dbReference>
<evidence type="ECO:0000313" key="2">
    <source>
        <dbReference type="EMBL" id="SPY08160.1"/>
    </source>
</evidence>
<proteinExistence type="predicted"/>
<dbReference type="SUPFAM" id="SSF88659">
    <property type="entry name" value="Sigma3 and sigma4 domains of RNA polymerase sigma factors"/>
    <property type="match status" value="1"/>
</dbReference>
<dbReference type="InterPro" id="IPR036388">
    <property type="entry name" value="WH-like_DNA-bd_sf"/>
</dbReference>
<dbReference type="GO" id="GO:0003677">
    <property type="term" value="F:DNA binding"/>
    <property type="evidence" value="ECO:0007669"/>
    <property type="project" value="InterPro"/>
</dbReference>
<accession>A0A2X1VIE0</accession>
<dbReference type="InterPro" id="IPR013249">
    <property type="entry name" value="RNA_pol_sigma70_r4_t2"/>
</dbReference>
<feature type="domain" description="RNA polymerase sigma factor 70 region 4 type 2" evidence="1">
    <location>
        <begin position="52"/>
        <end position="98"/>
    </location>
</feature>
<protein>
    <submittedName>
        <fullName evidence="2">RNA polymerase sigma factor, sigma-70 family</fullName>
    </submittedName>
</protein>
<name>A0A2X1VIE0_9BURK</name>
<dbReference type="AlphaFoldDB" id="A0A2X1VIE0"/>